<organism evidence="1 2">
    <name type="scientific">Polynucleobacter antarcticus</name>
    <dbReference type="NCBI Taxonomy" id="1743162"/>
    <lineage>
        <taxon>Bacteria</taxon>
        <taxon>Pseudomonadati</taxon>
        <taxon>Pseudomonadota</taxon>
        <taxon>Betaproteobacteria</taxon>
        <taxon>Burkholderiales</taxon>
        <taxon>Burkholderiaceae</taxon>
        <taxon>Polynucleobacter</taxon>
    </lineage>
</organism>
<dbReference type="AlphaFoldDB" id="A0A6M9PIE1"/>
<name>A0A6M9PIE1_9BURK</name>
<dbReference type="Proteomes" id="UP000500806">
    <property type="component" value="Chromosome"/>
</dbReference>
<accession>A0A6M9PIE1</accession>
<reference evidence="1 2" key="1">
    <citation type="submission" date="2018-04" db="EMBL/GenBank/DDBJ databases">
        <title>Polynucleobacter sp. LimPoW16 genome.</title>
        <authorList>
            <person name="Hahn M.W."/>
        </authorList>
    </citation>
    <scope>NUCLEOTIDE SEQUENCE [LARGE SCALE GENOMIC DNA]</scope>
    <source>
        <strain evidence="1 2">LimPoW16</strain>
    </source>
</reference>
<evidence type="ECO:0000313" key="1">
    <source>
        <dbReference type="EMBL" id="QKM61924.1"/>
    </source>
</evidence>
<dbReference type="EMBL" id="CP028941">
    <property type="protein sequence ID" value="QKM61924.1"/>
    <property type="molecule type" value="Genomic_DNA"/>
</dbReference>
<dbReference type="KEGG" id="pani:DCO16_01790"/>
<sequence length="60" mass="6352">MNLILLGAGASHGSAPHFTPPIGANLFLELRCFDPLGWGALPLDIAADFEVDFEQGIDLS</sequence>
<protein>
    <submittedName>
        <fullName evidence="1">Uncharacterized protein</fullName>
    </submittedName>
</protein>
<proteinExistence type="predicted"/>
<keyword evidence="2" id="KW-1185">Reference proteome</keyword>
<gene>
    <name evidence="1" type="ORF">DCO16_01790</name>
</gene>
<dbReference type="RefSeq" id="WP_173942076.1">
    <property type="nucleotide sequence ID" value="NZ_CBCSCD010000011.1"/>
</dbReference>
<evidence type="ECO:0000313" key="2">
    <source>
        <dbReference type="Proteomes" id="UP000500806"/>
    </source>
</evidence>